<reference evidence="1 2" key="1">
    <citation type="journal article" date="2008" name="Nature">
        <title>The genome of Laccaria bicolor provides insights into mycorrhizal symbiosis.</title>
        <authorList>
            <person name="Martin F."/>
            <person name="Aerts A."/>
            <person name="Ahren D."/>
            <person name="Brun A."/>
            <person name="Danchin E.G.J."/>
            <person name="Duchaussoy F."/>
            <person name="Gibon J."/>
            <person name="Kohler A."/>
            <person name="Lindquist E."/>
            <person name="Pereda V."/>
            <person name="Salamov A."/>
            <person name="Shapiro H.J."/>
            <person name="Wuyts J."/>
            <person name="Blaudez D."/>
            <person name="Buee M."/>
            <person name="Brokstein P."/>
            <person name="Canbaeck B."/>
            <person name="Cohen D."/>
            <person name="Courty P.E."/>
            <person name="Coutinho P.M."/>
            <person name="Delaruelle C."/>
            <person name="Detter J.C."/>
            <person name="Deveau A."/>
            <person name="DiFazio S."/>
            <person name="Duplessis S."/>
            <person name="Fraissinet-Tachet L."/>
            <person name="Lucic E."/>
            <person name="Frey-Klett P."/>
            <person name="Fourrey C."/>
            <person name="Feussner I."/>
            <person name="Gay G."/>
            <person name="Grimwood J."/>
            <person name="Hoegger P.J."/>
            <person name="Jain P."/>
            <person name="Kilaru S."/>
            <person name="Labbe J."/>
            <person name="Lin Y.C."/>
            <person name="Legue V."/>
            <person name="Le Tacon F."/>
            <person name="Marmeisse R."/>
            <person name="Melayah D."/>
            <person name="Montanini B."/>
            <person name="Muratet M."/>
            <person name="Nehls U."/>
            <person name="Niculita-Hirzel H."/>
            <person name="Oudot-Le Secq M.P."/>
            <person name="Peter M."/>
            <person name="Quesneville H."/>
            <person name="Rajashekar B."/>
            <person name="Reich M."/>
            <person name="Rouhier N."/>
            <person name="Schmutz J."/>
            <person name="Yin T."/>
            <person name="Chalot M."/>
            <person name="Henrissat B."/>
            <person name="Kuees U."/>
            <person name="Lucas S."/>
            <person name="Van de Peer Y."/>
            <person name="Podila G.K."/>
            <person name="Polle A."/>
            <person name="Pukkila P.J."/>
            <person name="Richardson P.M."/>
            <person name="Rouze P."/>
            <person name="Sanders I.R."/>
            <person name="Stajich J.E."/>
            <person name="Tunlid A."/>
            <person name="Tuskan G."/>
            <person name="Grigoriev I.V."/>
        </authorList>
    </citation>
    <scope>NUCLEOTIDE SEQUENCE [LARGE SCALE GENOMIC DNA]</scope>
    <source>
        <strain evidence="2">S238N-H82 / ATCC MYA-4686</strain>
    </source>
</reference>
<name>B0DWQ9_LACBS</name>
<organism evidence="2">
    <name type="scientific">Laccaria bicolor (strain S238N-H82 / ATCC MYA-4686)</name>
    <name type="common">Bicoloured deceiver</name>
    <name type="synonym">Laccaria laccata var. bicolor</name>
    <dbReference type="NCBI Taxonomy" id="486041"/>
    <lineage>
        <taxon>Eukaryota</taxon>
        <taxon>Fungi</taxon>
        <taxon>Dikarya</taxon>
        <taxon>Basidiomycota</taxon>
        <taxon>Agaricomycotina</taxon>
        <taxon>Agaricomycetes</taxon>
        <taxon>Agaricomycetidae</taxon>
        <taxon>Agaricales</taxon>
        <taxon>Agaricineae</taxon>
        <taxon>Hydnangiaceae</taxon>
        <taxon>Laccaria</taxon>
    </lineage>
</organism>
<protein>
    <submittedName>
        <fullName evidence="1">Predicted protein</fullName>
    </submittedName>
</protein>
<proteinExistence type="predicted"/>
<accession>B0DWQ9</accession>
<dbReference type="GeneID" id="6083976"/>
<dbReference type="Proteomes" id="UP000001194">
    <property type="component" value="Unassembled WGS sequence"/>
</dbReference>
<dbReference type="InParanoid" id="B0DWQ9"/>
<dbReference type="AlphaFoldDB" id="B0DWQ9"/>
<sequence>MQGSPQGKYVIFGNFRDSTSEYSPLSSQLLSTFLQSVSLECGLDSIPTHSTNKLHKTVYKTVNFPWSSQYLNLDRLACAWARSDSPNSLKTDHQTVCEMVEASWSASFWSVWCARGLVRIPPNSMKMVHKTAFKMVKALWSSQCLILVRLACAWARLDTPRLLKNGPLKLLSKWLRPCGAP</sequence>
<dbReference type="HOGENOM" id="CLU_1489262_0_0_1"/>
<dbReference type="KEGG" id="lbc:LACBIDRAFT_333638"/>
<dbReference type="RefSeq" id="XP_001888330.1">
    <property type="nucleotide sequence ID" value="XM_001888295.1"/>
</dbReference>
<keyword evidence="2" id="KW-1185">Reference proteome</keyword>
<evidence type="ECO:0000313" key="2">
    <source>
        <dbReference type="Proteomes" id="UP000001194"/>
    </source>
</evidence>
<dbReference type="EMBL" id="DS547144">
    <property type="protein sequence ID" value="EDR00935.1"/>
    <property type="molecule type" value="Genomic_DNA"/>
</dbReference>
<evidence type="ECO:0000313" key="1">
    <source>
        <dbReference type="EMBL" id="EDR00935.1"/>
    </source>
</evidence>
<gene>
    <name evidence="1" type="ORF">LACBIDRAFT_333638</name>
</gene>